<dbReference type="CDD" id="cd22584">
    <property type="entry name" value="Rcat_RBR_unk"/>
    <property type="match status" value="1"/>
</dbReference>
<evidence type="ECO:0000256" key="4">
    <source>
        <dbReference type="ARBA" id="ARBA00022723"/>
    </source>
</evidence>
<dbReference type="RefSeq" id="XP_016257284.1">
    <property type="nucleotide sequence ID" value="XM_016412270.1"/>
</dbReference>
<evidence type="ECO:0000256" key="7">
    <source>
        <dbReference type="ARBA" id="ARBA00022786"/>
    </source>
</evidence>
<name>A0A0D2D1A1_9EURO</name>
<evidence type="ECO:0000256" key="2">
    <source>
        <dbReference type="ARBA" id="ARBA00012251"/>
    </source>
</evidence>
<evidence type="ECO:0000256" key="5">
    <source>
        <dbReference type="ARBA" id="ARBA00022737"/>
    </source>
</evidence>
<keyword evidence="4" id="KW-0479">Metal-binding</keyword>
<dbReference type="OrthoDB" id="9977870at2759"/>
<dbReference type="InterPro" id="IPR017907">
    <property type="entry name" value="Znf_RING_CS"/>
</dbReference>
<dbReference type="GeneID" id="27362771"/>
<accession>A0A0D2D1A1</accession>
<gene>
    <name evidence="11" type="ORF">PV06_10697</name>
</gene>
<keyword evidence="12" id="KW-1185">Reference proteome</keyword>
<dbReference type="PANTHER" id="PTHR11685">
    <property type="entry name" value="RBR FAMILY RING FINGER AND IBR DOMAIN-CONTAINING"/>
    <property type="match status" value="1"/>
</dbReference>
<dbReference type="PROSITE" id="PS00518">
    <property type="entry name" value="ZF_RING_1"/>
    <property type="match status" value="1"/>
</dbReference>
<dbReference type="InterPro" id="IPR031127">
    <property type="entry name" value="E3_UB_ligase_RBR"/>
</dbReference>
<evidence type="ECO:0000256" key="3">
    <source>
        <dbReference type="ARBA" id="ARBA00022679"/>
    </source>
</evidence>
<reference evidence="11 12" key="1">
    <citation type="submission" date="2015-01" db="EMBL/GenBank/DDBJ databases">
        <title>The Genome Sequence of Exophiala oligosperma CBS72588.</title>
        <authorList>
            <consortium name="The Broad Institute Genomics Platform"/>
            <person name="Cuomo C."/>
            <person name="de Hoog S."/>
            <person name="Gorbushina A."/>
            <person name="Stielow B."/>
            <person name="Teixiera M."/>
            <person name="Abouelleil A."/>
            <person name="Chapman S.B."/>
            <person name="Priest M."/>
            <person name="Young S.K."/>
            <person name="Wortman J."/>
            <person name="Nusbaum C."/>
            <person name="Birren B."/>
        </authorList>
    </citation>
    <scope>NUCLEOTIDE SEQUENCE [LARGE SCALE GENOMIC DNA]</scope>
    <source>
        <strain evidence="11 12">CBS 72588</strain>
    </source>
</reference>
<dbReference type="AlphaFoldDB" id="A0A0D2D1A1"/>
<keyword evidence="7" id="KW-0833">Ubl conjugation pathway</keyword>
<dbReference type="GO" id="GO:0061630">
    <property type="term" value="F:ubiquitin protein ligase activity"/>
    <property type="evidence" value="ECO:0007669"/>
    <property type="project" value="UniProtKB-EC"/>
</dbReference>
<dbReference type="Gene3D" id="1.20.120.1750">
    <property type="match status" value="1"/>
</dbReference>
<dbReference type="EC" id="2.3.2.31" evidence="2"/>
<dbReference type="Pfam" id="PF01485">
    <property type="entry name" value="IBR"/>
    <property type="match status" value="2"/>
</dbReference>
<sequence>MAEINRLLPFYQDLDFETADLILQLQLEDVEHVRDRAKGKQREGTEPDDSQQALAMMESDLQSMRSLIADRHMSRSIAAAVLADRPAIEESIREEEIAHRDRIMAQRLNGSDFTDTTQDQPESGEIKDSLLSKLAGMYMCEDDETLSVIAGLSNEVSDIEDGTSRAESSTQASSRRSESREIKCEACHDRKEHFEVMTNACGHAYCKTCLQELFELSTRDESLFPPRCCKQPMDIDDVQIFLTKELKDQFQKAKVEFGTKNRTYCSRGACSAFIPSASIEGDLATCQVCLTMTCAICKEGAHGGDCPEDTTLQEVLAAATENGWQRCYSCRRIIEIDYGCNHMTCPCGAEFCYVCGERWKTCRCPQWDENRLLERANVLVDRDVPNMNAADPHRENRVEDAAEMLRERHNCNHTRWRYIRGSHRCEECHDRLPNYIFECRQCRIQACNRCRLNRL</sequence>
<proteinExistence type="predicted"/>
<keyword evidence="5" id="KW-0677">Repeat</keyword>
<dbReference type="InterPro" id="IPR013083">
    <property type="entry name" value="Znf_RING/FYVE/PHD"/>
</dbReference>
<dbReference type="STRING" id="215243.A0A0D2D1A1"/>
<dbReference type="EMBL" id="KN847346">
    <property type="protein sequence ID" value="KIW37068.1"/>
    <property type="molecule type" value="Genomic_DNA"/>
</dbReference>
<dbReference type="Gene3D" id="3.30.40.10">
    <property type="entry name" value="Zinc/RING finger domain, C3HC4 (zinc finger)"/>
    <property type="match status" value="1"/>
</dbReference>
<evidence type="ECO:0000256" key="1">
    <source>
        <dbReference type="ARBA" id="ARBA00001798"/>
    </source>
</evidence>
<dbReference type="Proteomes" id="UP000053342">
    <property type="component" value="Unassembled WGS sequence"/>
</dbReference>
<keyword evidence="6" id="KW-0863">Zinc-finger</keyword>
<protein>
    <recommendedName>
        <fullName evidence="2">RBR-type E3 ubiquitin transferase</fullName>
        <ecNumber evidence="2">2.3.2.31</ecNumber>
    </recommendedName>
</protein>
<evidence type="ECO:0000256" key="8">
    <source>
        <dbReference type="ARBA" id="ARBA00022833"/>
    </source>
</evidence>
<evidence type="ECO:0000256" key="6">
    <source>
        <dbReference type="ARBA" id="ARBA00022771"/>
    </source>
</evidence>
<evidence type="ECO:0000259" key="10">
    <source>
        <dbReference type="PROSITE" id="PS51873"/>
    </source>
</evidence>
<evidence type="ECO:0000313" key="12">
    <source>
        <dbReference type="Proteomes" id="UP000053342"/>
    </source>
</evidence>
<dbReference type="InterPro" id="IPR044066">
    <property type="entry name" value="TRIAD_supradom"/>
</dbReference>
<dbReference type="SUPFAM" id="SSF57850">
    <property type="entry name" value="RING/U-box"/>
    <property type="match status" value="2"/>
</dbReference>
<evidence type="ECO:0000313" key="11">
    <source>
        <dbReference type="EMBL" id="KIW37068.1"/>
    </source>
</evidence>
<dbReference type="GO" id="GO:0008270">
    <property type="term" value="F:zinc ion binding"/>
    <property type="evidence" value="ECO:0007669"/>
    <property type="project" value="UniProtKB-KW"/>
</dbReference>
<dbReference type="GO" id="GO:0016567">
    <property type="term" value="P:protein ubiquitination"/>
    <property type="evidence" value="ECO:0007669"/>
    <property type="project" value="InterPro"/>
</dbReference>
<dbReference type="HOGENOM" id="CLU_022048_7_6_1"/>
<feature type="region of interest" description="Disordered" evidence="9">
    <location>
        <begin position="158"/>
        <end position="177"/>
    </location>
</feature>
<feature type="compositionally biased region" description="Low complexity" evidence="9">
    <location>
        <begin position="165"/>
        <end position="174"/>
    </location>
</feature>
<feature type="domain" description="RING-type" evidence="10">
    <location>
        <begin position="180"/>
        <end position="368"/>
    </location>
</feature>
<organism evidence="11 12">
    <name type="scientific">Exophiala oligosperma</name>
    <dbReference type="NCBI Taxonomy" id="215243"/>
    <lineage>
        <taxon>Eukaryota</taxon>
        <taxon>Fungi</taxon>
        <taxon>Dikarya</taxon>
        <taxon>Ascomycota</taxon>
        <taxon>Pezizomycotina</taxon>
        <taxon>Eurotiomycetes</taxon>
        <taxon>Chaetothyriomycetidae</taxon>
        <taxon>Chaetothyriales</taxon>
        <taxon>Herpotrichiellaceae</taxon>
        <taxon>Exophiala</taxon>
    </lineage>
</organism>
<dbReference type="InterPro" id="IPR002867">
    <property type="entry name" value="IBR_dom"/>
</dbReference>
<keyword evidence="3" id="KW-0808">Transferase</keyword>
<keyword evidence="8" id="KW-0862">Zinc</keyword>
<comment type="catalytic activity">
    <reaction evidence="1">
        <text>[E2 ubiquitin-conjugating enzyme]-S-ubiquitinyl-L-cysteine + [acceptor protein]-L-lysine = [E2 ubiquitin-conjugating enzyme]-L-cysteine + [acceptor protein]-N(6)-ubiquitinyl-L-lysine.</text>
        <dbReference type="EC" id="2.3.2.31"/>
    </reaction>
</comment>
<dbReference type="PROSITE" id="PS51873">
    <property type="entry name" value="TRIAD"/>
    <property type="match status" value="1"/>
</dbReference>
<evidence type="ECO:0000256" key="9">
    <source>
        <dbReference type="SAM" id="MobiDB-lite"/>
    </source>
</evidence>
<dbReference type="VEuPathDB" id="FungiDB:PV06_10697"/>